<proteinExistence type="predicted"/>
<dbReference type="PANTHER" id="PTHR43877:SF2">
    <property type="entry name" value="AMINOALKYLPHOSPHONATE N-ACETYLTRANSFERASE-RELATED"/>
    <property type="match status" value="1"/>
</dbReference>
<dbReference type="Gene3D" id="3.40.630.30">
    <property type="match status" value="1"/>
</dbReference>
<dbReference type="Pfam" id="PF00583">
    <property type="entry name" value="Acetyltransf_1"/>
    <property type="match status" value="1"/>
</dbReference>
<sequence length="146" mass="16798">MEIVQATAMHLNEVAVLFDAYRTWYHQEPDFHGALAYIDDRLRLQDSVIYIAMEGEEIVGFTQLYPIFSSVRMKKSWLLNDLYVLEAHRGKGAASALLDKAARLAEDTGAGWILLQTDITNTNAQALYEKKGYVRDTTCYYYYREV</sequence>
<keyword evidence="2" id="KW-0012">Acyltransferase</keyword>
<protein>
    <submittedName>
        <fullName evidence="4">GNAT family N-acetyltransferase</fullName>
    </submittedName>
</protein>
<dbReference type="InterPro" id="IPR050832">
    <property type="entry name" value="Bact_Acetyltransf"/>
</dbReference>
<name>A0ABV2T015_9BACT</name>
<dbReference type="Proteomes" id="UP001549749">
    <property type="component" value="Unassembled WGS sequence"/>
</dbReference>
<dbReference type="PANTHER" id="PTHR43877">
    <property type="entry name" value="AMINOALKYLPHOSPHONATE N-ACETYLTRANSFERASE-RELATED-RELATED"/>
    <property type="match status" value="1"/>
</dbReference>
<dbReference type="SUPFAM" id="SSF55729">
    <property type="entry name" value="Acyl-CoA N-acyltransferases (Nat)"/>
    <property type="match status" value="1"/>
</dbReference>
<evidence type="ECO:0000313" key="5">
    <source>
        <dbReference type="Proteomes" id="UP001549749"/>
    </source>
</evidence>
<dbReference type="PROSITE" id="PS51186">
    <property type="entry name" value="GNAT"/>
    <property type="match status" value="1"/>
</dbReference>
<keyword evidence="5" id="KW-1185">Reference proteome</keyword>
<keyword evidence="1" id="KW-0808">Transferase</keyword>
<comment type="caution">
    <text evidence="4">The sequence shown here is derived from an EMBL/GenBank/DDBJ whole genome shotgun (WGS) entry which is preliminary data.</text>
</comment>
<organism evidence="4 5">
    <name type="scientific">Chitinophaga defluvii</name>
    <dbReference type="NCBI Taxonomy" id="3163343"/>
    <lineage>
        <taxon>Bacteria</taxon>
        <taxon>Pseudomonadati</taxon>
        <taxon>Bacteroidota</taxon>
        <taxon>Chitinophagia</taxon>
        <taxon>Chitinophagales</taxon>
        <taxon>Chitinophagaceae</taxon>
        <taxon>Chitinophaga</taxon>
    </lineage>
</organism>
<dbReference type="RefSeq" id="WP_354659019.1">
    <property type="nucleotide sequence ID" value="NZ_JBEXAC010000001.1"/>
</dbReference>
<accession>A0ABV2T015</accession>
<feature type="domain" description="N-acetyltransferase" evidence="3">
    <location>
        <begin position="1"/>
        <end position="146"/>
    </location>
</feature>
<evidence type="ECO:0000259" key="3">
    <source>
        <dbReference type="PROSITE" id="PS51186"/>
    </source>
</evidence>
<evidence type="ECO:0000256" key="2">
    <source>
        <dbReference type="ARBA" id="ARBA00023315"/>
    </source>
</evidence>
<dbReference type="CDD" id="cd04301">
    <property type="entry name" value="NAT_SF"/>
    <property type="match status" value="1"/>
</dbReference>
<dbReference type="InterPro" id="IPR016181">
    <property type="entry name" value="Acyl_CoA_acyltransferase"/>
</dbReference>
<dbReference type="EMBL" id="JBEXAC010000001">
    <property type="protein sequence ID" value="MET6996373.1"/>
    <property type="molecule type" value="Genomic_DNA"/>
</dbReference>
<evidence type="ECO:0000256" key="1">
    <source>
        <dbReference type="ARBA" id="ARBA00022679"/>
    </source>
</evidence>
<gene>
    <name evidence="4" type="ORF">ABR189_03300</name>
</gene>
<dbReference type="InterPro" id="IPR000182">
    <property type="entry name" value="GNAT_dom"/>
</dbReference>
<reference evidence="4 5" key="1">
    <citation type="submission" date="2024-06" db="EMBL/GenBank/DDBJ databases">
        <title>Chitinophaga defluvii sp. nov., isolated from municipal sewage.</title>
        <authorList>
            <person name="Zhang L."/>
        </authorList>
    </citation>
    <scope>NUCLEOTIDE SEQUENCE [LARGE SCALE GENOMIC DNA]</scope>
    <source>
        <strain evidence="4 5">H8</strain>
    </source>
</reference>
<evidence type="ECO:0000313" key="4">
    <source>
        <dbReference type="EMBL" id="MET6996373.1"/>
    </source>
</evidence>